<dbReference type="EMBL" id="CP021920">
    <property type="protein sequence ID" value="ASB89039.1"/>
    <property type="molecule type" value="Genomic_DNA"/>
</dbReference>
<dbReference type="SUPFAM" id="SSF52096">
    <property type="entry name" value="ClpP/crotonase"/>
    <property type="match status" value="1"/>
</dbReference>
<dbReference type="PANTHER" id="PTHR43176">
    <property type="entry name" value="3-HYDROXYISOBUTYRYL-COA HYDROLASE-RELATED"/>
    <property type="match status" value="1"/>
</dbReference>
<dbReference type="GO" id="GO:0004300">
    <property type="term" value="F:enoyl-CoA hydratase activity"/>
    <property type="evidence" value="ECO:0007669"/>
    <property type="project" value="UniProtKB-EC"/>
</dbReference>
<dbReference type="Proteomes" id="UP000196877">
    <property type="component" value="Chromosome"/>
</dbReference>
<dbReference type="NCBIfam" id="NF004127">
    <property type="entry name" value="PRK05617.1"/>
    <property type="match status" value="1"/>
</dbReference>
<comment type="catalytic activity">
    <reaction evidence="1">
        <text>3-hydroxy-2-methylpropanoyl-CoA + H2O = 3-hydroxy-2-methylpropanoate + CoA + H(+)</text>
        <dbReference type="Rhea" id="RHEA:20888"/>
        <dbReference type="ChEBI" id="CHEBI:11805"/>
        <dbReference type="ChEBI" id="CHEBI:15377"/>
        <dbReference type="ChEBI" id="CHEBI:15378"/>
        <dbReference type="ChEBI" id="CHEBI:57287"/>
        <dbReference type="ChEBI" id="CHEBI:57340"/>
        <dbReference type="EC" id="3.1.2.4"/>
    </reaction>
</comment>
<keyword evidence="6" id="KW-1185">Reference proteome</keyword>
<proteinExistence type="predicted"/>
<organism evidence="5 6">
    <name type="scientific">Bacillus sonorensis</name>
    <dbReference type="NCBI Taxonomy" id="119858"/>
    <lineage>
        <taxon>Bacteria</taxon>
        <taxon>Bacillati</taxon>
        <taxon>Bacillota</taxon>
        <taxon>Bacilli</taxon>
        <taxon>Bacillales</taxon>
        <taxon>Bacillaceae</taxon>
        <taxon>Bacillus</taxon>
    </lineage>
</organism>
<evidence type="ECO:0000256" key="3">
    <source>
        <dbReference type="ARBA" id="ARBA00022801"/>
    </source>
</evidence>
<evidence type="ECO:0000313" key="6">
    <source>
        <dbReference type="Proteomes" id="UP000196877"/>
    </source>
</evidence>
<dbReference type="InterPro" id="IPR029045">
    <property type="entry name" value="ClpP/crotonase-like_dom_sf"/>
</dbReference>
<dbReference type="Pfam" id="PF16113">
    <property type="entry name" value="ECH_2"/>
    <property type="match status" value="1"/>
</dbReference>
<dbReference type="Gene3D" id="3.90.226.10">
    <property type="entry name" value="2-enoyl-CoA Hydratase, Chain A, domain 1"/>
    <property type="match status" value="1"/>
</dbReference>
<accession>A0ABM6LI78</accession>
<protein>
    <recommendedName>
        <fullName evidence="2">3-hydroxyisobutyryl-CoA hydrolase</fullName>
        <ecNumber evidence="2">3.1.2.4</ecNumber>
    </recommendedName>
</protein>
<evidence type="ECO:0000256" key="2">
    <source>
        <dbReference type="ARBA" id="ARBA00011915"/>
    </source>
</evidence>
<keyword evidence="5" id="KW-0456">Lyase</keyword>
<dbReference type="EC" id="3.1.2.4" evidence="2"/>
<feature type="domain" description="Enoyl-CoA hydratase/isomerase" evidence="4">
    <location>
        <begin position="15"/>
        <end position="345"/>
    </location>
</feature>
<gene>
    <name evidence="5" type="ORF">S101395_02532</name>
</gene>
<dbReference type="CDD" id="cd06558">
    <property type="entry name" value="crotonase-like"/>
    <property type="match status" value="1"/>
</dbReference>
<evidence type="ECO:0000259" key="4">
    <source>
        <dbReference type="Pfam" id="PF16113"/>
    </source>
</evidence>
<sequence>MSDDVLYSVNQHGTATIVLNRPKALNSLTYDMVRVIGEKLTEWKTDHNVSVVVIKGAGAKGLCAGGDIKTLYEARSSKQALHDAERFFEKEYEVDKAVYRFPKPIIACLDGIVMGGGVGLTYGASHRIVTERTKWAMPEMNIGFFPDVGAAYFLNKAPGHVGRYLGLTASVIRAADVLFINGADTYMESDALERLIKQVEYTNWRLVNVKETLEQMIKEFQAEPPQESKLAPDQDAIDHHFRFDTLEEILQSLENEGSGFSVNVKKLLLSKSPFSLKVALKQLVDGKQKTMEECFATDLLLAKNFLRHKDFFEGVRSVLIDRDQSPNYEYQHVSDVTDDEVNQFFQPSENVRRS</sequence>
<dbReference type="GeneID" id="92853518"/>
<dbReference type="InterPro" id="IPR045004">
    <property type="entry name" value="ECH_dom"/>
</dbReference>
<keyword evidence="3" id="KW-0378">Hydrolase</keyword>
<dbReference type="RefSeq" id="WP_006637112.1">
    <property type="nucleotide sequence ID" value="NZ_BORD01000006.1"/>
</dbReference>
<name>A0ABM6LI78_9BACI</name>
<dbReference type="PANTHER" id="PTHR43176:SF3">
    <property type="entry name" value="3-HYDROXYISOBUTYRYL-COA HYDROLASE, MITOCHONDRIAL"/>
    <property type="match status" value="1"/>
</dbReference>
<reference evidence="5 6" key="1">
    <citation type="submission" date="2017-06" db="EMBL/GenBank/DDBJ databases">
        <title>Genome sequence of Bacillus sonorensis strain SRCM101395.</title>
        <authorList>
            <person name="Cho S.H."/>
        </authorList>
    </citation>
    <scope>NUCLEOTIDE SEQUENCE [LARGE SCALE GENOMIC DNA]</scope>
    <source>
        <strain evidence="5 6">SRCM101395</strain>
    </source>
</reference>
<dbReference type="InterPro" id="IPR032259">
    <property type="entry name" value="HIBYL-CoA-H"/>
</dbReference>
<evidence type="ECO:0000313" key="5">
    <source>
        <dbReference type="EMBL" id="ASB89039.1"/>
    </source>
</evidence>
<evidence type="ECO:0000256" key="1">
    <source>
        <dbReference type="ARBA" id="ARBA00001709"/>
    </source>
</evidence>